<organism evidence="1">
    <name type="scientific">Arundo donax</name>
    <name type="common">Giant reed</name>
    <name type="synonym">Donax arundinaceus</name>
    <dbReference type="NCBI Taxonomy" id="35708"/>
    <lineage>
        <taxon>Eukaryota</taxon>
        <taxon>Viridiplantae</taxon>
        <taxon>Streptophyta</taxon>
        <taxon>Embryophyta</taxon>
        <taxon>Tracheophyta</taxon>
        <taxon>Spermatophyta</taxon>
        <taxon>Magnoliopsida</taxon>
        <taxon>Liliopsida</taxon>
        <taxon>Poales</taxon>
        <taxon>Poaceae</taxon>
        <taxon>PACMAD clade</taxon>
        <taxon>Arundinoideae</taxon>
        <taxon>Arundineae</taxon>
        <taxon>Arundo</taxon>
    </lineage>
</organism>
<name>A0A0A9DTG2_ARUDO</name>
<dbReference type="PANTHER" id="PTHR31008">
    <property type="entry name" value="COP1-INTERACTING PROTEIN-RELATED"/>
    <property type="match status" value="1"/>
</dbReference>
<sequence length="153" mass="17108">MQPVQNETTAQEENSKVQLLRVLESRKTVLRKEQAMAFARAVAAGFDIENLGYLIAFAERFGASRLMKACSQFIELWKQKHETGQWIEVEPEAMSMRSEFPPFNASGIVFMGDNMKQNMESGSVPNGEANGEDGTKAGICCCIFSKENMPLQF</sequence>
<dbReference type="EMBL" id="GBRH01206026">
    <property type="protein sequence ID" value="JAD91869.1"/>
    <property type="molecule type" value="Transcribed_RNA"/>
</dbReference>
<protein>
    <submittedName>
        <fullName evidence="1">Uncharacterized protein</fullName>
    </submittedName>
</protein>
<proteinExistence type="predicted"/>
<evidence type="ECO:0000313" key="1">
    <source>
        <dbReference type="EMBL" id="JAD91869.1"/>
    </source>
</evidence>
<reference evidence="1" key="2">
    <citation type="journal article" date="2015" name="Data Brief">
        <title>Shoot transcriptome of the giant reed, Arundo donax.</title>
        <authorList>
            <person name="Barrero R.A."/>
            <person name="Guerrero F.D."/>
            <person name="Moolhuijzen P."/>
            <person name="Goolsby J.A."/>
            <person name="Tidwell J."/>
            <person name="Bellgard S.E."/>
            <person name="Bellgard M.I."/>
        </authorList>
    </citation>
    <scope>NUCLEOTIDE SEQUENCE</scope>
    <source>
        <tissue evidence="1">Shoot tissue taken approximately 20 cm above the soil surface</tissue>
    </source>
</reference>
<accession>A0A0A9DTG2</accession>
<reference evidence="1" key="1">
    <citation type="submission" date="2014-09" db="EMBL/GenBank/DDBJ databases">
        <authorList>
            <person name="Magalhaes I.L.F."/>
            <person name="Oliveira U."/>
            <person name="Santos F.R."/>
            <person name="Vidigal T.H.D.A."/>
            <person name="Brescovit A.D."/>
            <person name="Santos A.J."/>
        </authorList>
    </citation>
    <scope>NUCLEOTIDE SEQUENCE</scope>
    <source>
        <tissue evidence="1">Shoot tissue taken approximately 20 cm above the soil surface</tissue>
    </source>
</reference>
<dbReference type="PANTHER" id="PTHR31008:SF7">
    <property type="entry name" value="OS07G0445600 PROTEIN"/>
    <property type="match status" value="1"/>
</dbReference>
<dbReference type="AlphaFoldDB" id="A0A0A9DTG2"/>